<name>A0A0V1MTP5_9BILA</name>
<accession>A0A0V1MTP5</accession>
<dbReference type="Proteomes" id="UP000054843">
    <property type="component" value="Unassembled WGS sequence"/>
</dbReference>
<feature type="non-terminal residue" evidence="1">
    <location>
        <position position="83"/>
    </location>
</feature>
<dbReference type="AlphaFoldDB" id="A0A0V1MTP5"/>
<gene>
    <name evidence="1" type="ORF">T10_1585</name>
</gene>
<evidence type="ECO:0000313" key="1">
    <source>
        <dbReference type="EMBL" id="KRZ74798.1"/>
    </source>
</evidence>
<organism evidence="1 2">
    <name type="scientific">Trichinella papuae</name>
    <dbReference type="NCBI Taxonomy" id="268474"/>
    <lineage>
        <taxon>Eukaryota</taxon>
        <taxon>Metazoa</taxon>
        <taxon>Ecdysozoa</taxon>
        <taxon>Nematoda</taxon>
        <taxon>Enoplea</taxon>
        <taxon>Dorylaimia</taxon>
        <taxon>Trichinellida</taxon>
        <taxon>Trichinellidae</taxon>
        <taxon>Trichinella</taxon>
    </lineage>
</organism>
<dbReference type="EMBL" id="JYDO01000045">
    <property type="protein sequence ID" value="KRZ74798.1"/>
    <property type="molecule type" value="Genomic_DNA"/>
</dbReference>
<reference evidence="1 2" key="1">
    <citation type="submission" date="2015-01" db="EMBL/GenBank/DDBJ databases">
        <title>Evolution of Trichinella species and genotypes.</title>
        <authorList>
            <person name="Korhonen P.K."/>
            <person name="Edoardo P."/>
            <person name="Giuseppe L.R."/>
            <person name="Gasser R.B."/>
        </authorList>
    </citation>
    <scope>NUCLEOTIDE SEQUENCE [LARGE SCALE GENOMIC DNA]</scope>
    <source>
        <strain evidence="1">ISS1980</strain>
    </source>
</reference>
<feature type="non-terminal residue" evidence="1">
    <location>
        <position position="1"/>
    </location>
</feature>
<proteinExistence type="predicted"/>
<comment type="caution">
    <text evidence="1">The sequence shown here is derived from an EMBL/GenBank/DDBJ whole genome shotgun (WGS) entry which is preliminary data.</text>
</comment>
<keyword evidence="2" id="KW-1185">Reference proteome</keyword>
<sequence length="83" mass="9468">LPTGQGKMKKQIEEKHRNDQQIEENVFFVAVAVVAQLTSQEDAYDEEQHQDEHNTLYKDVQAQAIQVSTTDVVNQNQLSETPN</sequence>
<evidence type="ECO:0000313" key="2">
    <source>
        <dbReference type="Proteomes" id="UP000054843"/>
    </source>
</evidence>
<protein>
    <submittedName>
        <fullName evidence="1">Uncharacterized protein</fullName>
    </submittedName>
</protein>